<feature type="domain" description="Glutamine amidotransferase type-2" evidence="2">
    <location>
        <begin position="2"/>
        <end position="256"/>
    </location>
</feature>
<dbReference type="AlphaFoldDB" id="A0A5C4MYV9"/>
<proteinExistence type="predicted"/>
<dbReference type="InterPro" id="IPR017932">
    <property type="entry name" value="GATase_2_dom"/>
</dbReference>
<dbReference type="PANTHER" id="PTHR42824">
    <property type="entry name" value="GLUTAMINE AMIDOTRANSFERASE"/>
    <property type="match status" value="1"/>
</dbReference>
<organism evidence="4 5">
    <name type="scientific">Mumia zhuanghuii</name>
    <dbReference type="NCBI Taxonomy" id="2585211"/>
    <lineage>
        <taxon>Bacteria</taxon>
        <taxon>Bacillati</taxon>
        <taxon>Actinomycetota</taxon>
        <taxon>Actinomycetes</taxon>
        <taxon>Propionibacteriales</taxon>
        <taxon>Nocardioidaceae</taxon>
        <taxon>Mumia</taxon>
    </lineage>
</organism>
<comment type="caution">
    <text evidence="4">The sequence shown here is derived from an EMBL/GenBank/DDBJ whole genome shotgun (WGS) entry which is preliminary data.</text>
</comment>
<evidence type="ECO:0000313" key="3">
    <source>
        <dbReference type="EMBL" id="TNC42915.1"/>
    </source>
</evidence>
<dbReference type="OrthoDB" id="9804310at2"/>
<dbReference type="EMBL" id="VDFR01000090">
    <property type="protein sequence ID" value="TNC42915.1"/>
    <property type="molecule type" value="Genomic_DNA"/>
</dbReference>
<gene>
    <name evidence="4" type="ORF">FHE65_03340</name>
    <name evidence="3" type="ORF">FHE65_19960</name>
</gene>
<protein>
    <submittedName>
        <fullName evidence="4">Class II glutamine amidotransferase</fullName>
    </submittedName>
</protein>
<name>A0A5C4MYV9_9ACTN</name>
<dbReference type="RefSeq" id="WP_139087286.1">
    <property type="nucleotide sequence ID" value="NZ_VDFR01000012.1"/>
</dbReference>
<dbReference type="PANTHER" id="PTHR42824:SF1">
    <property type="entry name" value="GLUTAMINE AMIDOTRANSFERASE YAFJ-RELATED"/>
    <property type="match status" value="1"/>
</dbReference>
<dbReference type="PROSITE" id="PS51278">
    <property type="entry name" value="GATASE_TYPE_2"/>
    <property type="match status" value="1"/>
</dbReference>
<reference evidence="4 5" key="1">
    <citation type="submission" date="2019-05" db="EMBL/GenBank/DDBJ databases">
        <title>Mumia sp. nov., isolated from the intestinal contents of plateau pika (Ochotona curzoniae) in the Qinghai-Tibet plateau of China.</title>
        <authorList>
            <person name="Tian Z."/>
        </authorList>
    </citation>
    <scope>NUCLEOTIDE SEQUENCE [LARGE SCALE GENOMIC DNA]</scope>
    <source>
        <strain evidence="5">527</strain>
        <strain evidence="4">Z527</strain>
    </source>
</reference>
<evidence type="ECO:0000313" key="4">
    <source>
        <dbReference type="EMBL" id="TNC50673.1"/>
    </source>
</evidence>
<accession>A0A5C4MYV9</accession>
<dbReference type="InterPro" id="IPR029055">
    <property type="entry name" value="Ntn_hydrolases_N"/>
</dbReference>
<sequence>MCRLFGLHCGRLPMTATFWLLDAPDNLRLQGRRNPDGTGIGVYEPDGTARVDKQPIDAWNDTDFAEDARTMHGTTFVAHVRYASTGAHTVANTHPFELDGRLFAHNGVVRGLDVMDARLAELGAESLVAGETDSERVFALITAEVLRHCGDVVDGVQAAVGWIAENVPVLSLNFVLITATDLWALRYPEVHPLWFLERAERLPGGDGWDGQTDRIRAQVAPSDDDHRTVVVATERMDDEAGWTALEPGELLHVDRDLGTSRTRPFGPLRYPLTVDDLEPVASASQRA</sequence>
<evidence type="ECO:0000259" key="2">
    <source>
        <dbReference type="PROSITE" id="PS51278"/>
    </source>
</evidence>
<dbReference type="SUPFAM" id="SSF56235">
    <property type="entry name" value="N-terminal nucleophile aminohydrolases (Ntn hydrolases)"/>
    <property type="match status" value="1"/>
</dbReference>
<evidence type="ECO:0000256" key="1">
    <source>
        <dbReference type="ARBA" id="ARBA00022962"/>
    </source>
</evidence>
<dbReference type="Pfam" id="PF13230">
    <property type="entry name" value="GATase_4"/>
    <property type="match status" value="1"/>
</dbReference>
<dbReference type="EMBL" id="VDFR01000012">
    <property type="protein sequence ID" value="TNC50673.1"/>
    <property type="molecule type" value="Genomic_DNA"/>
</dbReference>
<dbReference type="Gene3D" id="3.60.20.10">
    <property type="entry name" value="Glutamine Phosphoribosylpyrophosphate, subunit 1, domain 1"/>
    <property type="match status" value="1"/>
</dbReference>
<dbReference type="GO" id="GO:0016740">
    <property type="term" value="F:transferase activity"/>
    <property type="evidence" value="ECO:0007669"/>
    <property type="project" value="UniProtKB-KW"/>
</dbReference>
<keyword evidence="1 4" id="KW-0315">Glutamine amidotransferase</keyword>
<dbReference type="Proteomes" id="UP000306740">
    <property type="component" value="Unassembled WGS sequence"/>
</dbReference>
<keyword evidence="4" id="KW-0808">Transferase</keyword>
<dbReference type="InterPro" id="IPR026869">
    <property type="entry name" value="EgtC-like"/>
</dbReference>
<evidence type="ECO:0000313" key="5">
    <source>
        <dbReference type="Proteomes" id="UP000306740"/>
    </source>
</evidence>
<dbReference type="CDD" id="cd01908">
    <property type="entry name" value="YafJ"/>
    <property type="match status" value="1"/>
</dbReference>